<dbReference type="OrthoDB" id="10021397at2759"/>
<keyword evidence="5 7" id="KW-0472">Membrane</keyword>
<dbReference type="PANTHER" id="PTHR23501:SF177">
    <property type="entry name" value="MAJOR FACILITATOR SUPERFAMILY (MFS) PROFILE DOMAIN-CONTAINING PROTEIN-RELATED"/>
    <property type="match status" value="1"/>
</dbReference>
<dbReference type="InterPro" id="IPR020846">
    <property type="entry name" value="MFS_dom"/>
</dbReference>
<evidence type="ECO:0000256" key="7">
    <source>
        <dbReference type="SAM" id="Phobius"/>
    </source>
</evidence>
<evidence type="ECO:0000256" key="4">
    <source>
        <dbReference type="ARBA" id="ARBA00022989"/>
    </source>
</evidence>
<dbReference type="GO" id="GO:0005886">
    <property type="term" value="C:plasma membrane"/>
    <property type="evidence" value="ECO:0007669"/>
    <property type="project" value="TreeGrafter"/>
</dbReference>
<feature type="transmembrane region" description="Helical" evidence="7">
    <location>
        <begin position="509"/>
        <end position="530"/>
    </location>
</feature>
<dbReference type="Proteomes" id="UP000800035">
    <property type="component" value="Unassembled WGS sequence"/>
</dbReference>
<feature type="region of interest" description="Disordered" evidence="6">
    <location>
        <begin position="1"/>
        <end position="24"/>
    </location>
</feature>
<evidence type="ECO:0000259" key="8">
    <source>
        <dbReference type="PROSITE" id="PS50850"/>
    </source>
</evidence>
<evidence type="ECO:0000256" key="5">
    <source>
        <dbReference type="ARBA" id="ARBA00023136"/>
    </source>
</evidence>
<evidence type="ECO:0000256" key="6">
    <source>
        <dbReference type="SAM" id="MobiDB-lite"/>
    </source>
</evidence>
<keyword evidence="4 7" id="KW-1133">Transmembrane helix</keyword>
<keyword evidence="10" id="KW-1185">Reference proteome</keyword>
<feature type="transmembrane region" description="Helical" evidence="7">
    <location>
        <begin position="308"/>
        <end position="329"/>
    </location>
</feature>
<feature type="transmembrane region" description="Helical" evidence="7">
    <location>
        <begin position="42"/>
        <end position="62"/>
    </location>
</feature>
<comment type="subcellular location">
    <subcellularLocation>
        <location evidence="1">Membrane</location>
        <topology evidence="1">Multi-pass membrane protein</topology>
    </subcellularLocation>
</comment>
<feature type="transmembrane region" description="Helical" evidence="7">
    <location>
        <begin position="82"/>
        <end position="102"/>
    </location>
</feature>
<dbReference type="Gene3D" id="1.20.1250.20">
    <property type="entry name" value="MFS general substrate transporter like domains"/>
    <property type="match status" value="1"/>
</dbReference>
<dbReference type="InterPro" id="IPR036259">
    <property type="entry name" value="MFS_trans_sf"/>
</dbReference>
<dbReference type="FunFam" id="1.20.1720.10:FF:000012">
    <property type="entry name" value="MFS toxin efflux pump (AflT)"/>
    <property type="match status" value="1"/>
</dbReference>
<feature type="transmembrane region" description="Helical" evidence="7">
    <location>
        <begin position="405"/>
        <end position="424"/>
    </location>
</feature>
<keyword evidence="2" id="KW-0813">Transport</keyword>
<feature type="transmembrane region" description="Helical" evidence="7">
    <location>
        <begin position="374"/>
        <end position="393"/>
    </location>
</feature>
<sequence>MDASSEKKSLSQRPSESAELGNTSDVTVKDAEEGQYPVGLKFAILASAALVAVFLIALDQTIIGTAIPKITDEFHGLEDVSWYAAAYFMTFGAAHASAGKLYKYCNLKWSFLGSMLVFEVGSLICGVAPNSKSLVVGRAIAGLGAAGLSVGSTSIIALSTPPPKRPMMMGLVGATYAISAVMGPLIGGAFTETTTWRWCFYINLPIGGVSALALFFFLNLSAFAAPPDIPWTQKLLHLDPVGISLAMGAITCFILGLQYAGSTHPWDSSIVIGLIVGFVLITAVLVAWEIWLGEYSMMLPRLWKHRWLYATASYQFFFMGSYIVLLYYLPIYFQSILGAGPIRSGVDNLPLVLAASVFALVGGAVVMKTGRAQQVMLVSSGLTTVAIGLIYTLDVGSSTGKWAGYQLFVGIVLAFGIMHGLSIVQANVDAEDISAVTANLLFFQTVGGAFSTSSGQAAFINQLLAELPKLAPTVNPGLVIITGATELHNVFPPDVLPGVLQAYMNGIKAAFAVGVGFAGTAFISSIFIPWKKLPTHVEGEPMVMVV</sequence>
<feature type="transmembrane region" description="Helical" evidence="7">
    <location>
        <begin position="109"/>
        <end position="129"/>
    </location>
</feature>
<feature type="transmembrane region" description="Helical" evidence="7">
    <location>
        <begin position="235"/>
        <end position="257"/>
    </location>
</feature>
<keyword evidence="3 7" id="KW-0812">Transmembrane</keyword>
<proteinExistence type="predicted"/>
<evidence type="ECO:0000313" key="9">
    <source>
        <dbReference type="EMBL" id="KAF1952105.1"/>
    </source>
</evidence>
<organism evidence="9 10">
    <name type="scientific">Byssothecium circinans</name>
    <dbReference type="NCBI Taxonomy" id="147558"/>
    <lineage>
        <taxon>Eukaryota</taxon>
        <taxon>Fungi</taxon>
        <taxon>Dikarya</taxon>
        <taxon>Ascomycota</taxon>
        <taxon>Pezizomycotina</taxon>
        <taxon>Dothideomycetes</taxon>
        <taxon>Pleosporomycetidae</taxon>
        <taxon>Pleosporales</taxon>
        <taxon>Massarineae</taxon>
        <taxon>Massarinaceae</taxon>
        <taxon>Byssothecium</taxon>
    </lineage>
</organism>
<feature type="transmembrane region" description="Helical" evidence="7">
    <location>
        <begin position="269"/>
        <end position="288"/>
    </location>
</feature>
<dbReference type="EMBL" id="ML977013">
    <property type="protein sequence ID" value="KAF1952105.1"/>
    <property type="molecule type" value="Genomic_DNA"/>
</dbReference>
<protein>
    <submittedName>
        <fullName evidence="9">Putative efflux pump antibiotic resistance protein</fullName>
    </submittedName>
</protein>
<dbReference type="CDD" id="cd17502">
    <property type="entry name" value="MFS_Azr1_MDR_like"/>
    <property type="match status" value="1"/>
</dbReference>
<gene>
    <name evidence="9" type="ORF">CC80DRAFT_528070</name>
</gene>
<feature type="transmembrane region" description="Helical" evidence="7">
    <location>
        <begin position="202"/>
        <end position="223"/>
    </location>
</feature>
<evidence type="ECO:0000313" key="10">
    <source>
        <dbReference type="Proteomes" id="UP000800035"/>
    </source>
</evidence>
<accession>A0A6A5TH45</accession>
<name>A0A6A5TH45_9PLEO</name>
<evidence type="ECO:0000256" key="2">
    <source>
        <dbReference type="ARBA" id="ARBA00022448"/>
    </source>
</evidence>
<feature type="domain" description="Major facilitator superfamily (MFS) profile" evidence="8">
    <location>
        <begin position="45"/>
        <end position="546"/>
    </location>
</feature>
<feature type="compositionally biased region" description="Polar residues" evidence="6">
    <location>
        <begin position="11"/>
        <end position="24"/>
    </location>
</feature>
<dbReference type="PANTHER" id="PTHR23501">
    <property type="entry name" value="MAJOR FACILITATOR SUPERFAMILY"/>
    <property type="match status" value="1"/>
</dbReference>
<evidence type="ECO:0000256" key="1">
    <source>
        <dbReference type="ARBA" id="ARBA00004141"/>
    </source>
</evidence>
<dbReference type="PROSITE" id="PS50850">
    <property type="entry name" value="MFS"/>
    <property type="match status" value="1"/>
</dbReference>
<dbReference type="InterPro" id="IPR011701">
    <property type="entry name" value="MFS"/>
</dbReference>
<feature type="transmembrane region" description="Helical" evidence="7">
    <location>
        <begin position="170"/>
        <end position="190"/>
    </location>
</feature>
<dbReference type="AlphaFoldDB" id="A0A6A5TH45"/>
<feature type="transmembrane region" description="Helical" evidence="7">
    <location>
        <begin position="135"/>
        <end position="158"/>
    </location>
</feature>
<dbReference type="SUPFAM" id="SSF103473">
    <property type="entry name" value="MFS general substrate transporter"/>
    <property type="match status" value="1"/>
</dbReference>
<dbReference type="GO" id="GO:0022857">
    <property type="term" value="F:transmembrane transporter activity"/>
    <property type="evidence" value="ECO:0007669"/>
    <property type="project" value="InterPro"/>
</dbReference>
<evidence type="ECO:0000256" key="3">
    <source>
        <dbReference type="ARBA" id="ARBA00022692"/>
    </source>
</evidence>
<reference evidence="9" key="1">
    <citation type="journal article" date="2020" name="Stud. Mycol.">
        <title>101 Dothideomycetes genomes: a test case for predicting lifestyles and emergence of pathogens.</title>
        <authorList>
            <person name="Haridas S."/>
            <person name="Albert R."/>
            <person name="Binder M."/>
            <person name="Bloem J."/>
            <person name="Labutti K."/>
            <person name="Salamov A."/>
            <person name="Andreopoulos B."/>
            <person name="Baker S."/>
            <person name="Barry K."/>
            <person name="Bills G."/>
            <person name="Bluhm B."/>
            <person name="Cannon C."/>
            <person name="Castanera R."/>
            <person name="Culley D."/>
            <person name="Daum C."/>
            <person name="Ezra D."/>
            <person name="Gonzalez J."/>
            <person name="Henrissat B."/>
            <person name="Kuo A."/>
            <person name="Liang C."/>
            <person name="Lipzen A."/>
            <person name="Lutzoni F."/>
            <person name="Magnuson J."/>
            <person name="Mondo S."/>
            <person name="Nolan M."/>
            <person name="Ohm R."/>
            <person name="Pangilinan J."/>
            <person name="Park H.-J."/>
            <person name="Ramirez L."/>
            <person name="Alfaro M."/>
            <person name="Sun H."/>
            <person name="Tritt A."/>
            <person name="Yoshinaga Y."/>
            <person name="Zwiers L.-H."/>
            <person name="Turgeon B."/>
            <person name="Goodwin S."/>
            <person name="Spatafora J."/>
            <person name="Crous P."/>
            <person name="Grigoriev I."/>
        </authorList>
    </citation>
    <scope>NUCLEOTIDE SEQUENCE</scope>
    <source>
        <strain evidence="9">CBS 675.92</strain>
    </source>
</reference>
<dbReference type="Pfam" id="PF07690">
    <property type="entry name" value="MFS_1"/>
    <property type="match status" value="1"/>
</dbReference>